<dbReference type="Pfam" id="PF00583">
    <property type="entry name" value="Acetyltransf_1"/>
    <property type="match status" value="1"/>
</dbReference>
<accession>A0A292Q5I3</accession>
<protein>
    <recommendedName>
        <fullName evidence="1">N-acetyltransferase domain-containing protein</fullName>
    </recommendedName>
</protein>
<reference evidence="2" key="1">
    <citation type="submission" date="2015-10" db="EMBL/GenBank/DDBJ databases">
        <authorList>
            <person name="Regsiter A."/>
            <person name="william w."/>
        </authorList>
    </citation>
    <scope>NUCLEOTIDE SEQUENCE</scope>
    <source>
        <strain evidence="2">Montdore</strain>
    </source>
</reference>
<evidence type="ECO:0000313" key="2">
    <source>
        <dbReference type="EMBL" id="CUS15056.1"/>
    </source>
</evidence>
<proteinExistence type="predicted"/>
<evidence type="ECO:0000313" key="3">
    <source>
        <dbReference type="Proteomes" id="UP001412239"/>
    </source>
</evidence>
<dbReference type="InterPro" id="IPR000182">
    <property type="entry name" value="GNAT_dom"/>
</dbReference>
<dbReference type="EMBL" id="LN890952">
    <property type="protein sequence ID" value="CUS15056.1"/>
    <property type="molecule type" value="Genomic_DNA"/>
</dbReference>
<sequence>MASDLIAHHYLHTAPSHVSHLTPKPFSTAPTPPSHFTLYTTTSNESVERVWLILHGDADVPNPSEQMYALLSTPPLAGNHRKLTVNTYDKRIVQWAIGIGNRAMRVDLLYEMVLKPEGIREERAVKGYKVGRGEGWFVGEFPSMAGIVGVGGEEVWVVMTDGRESGEEVVSWMTVVRTQDGARCYISTLETKESYRGLGLAGMLLTGFLKGEKGEVWITVFCVNWVAVEMYVKLGWRTKRCLWVVGHGGDEV</sequence>
<organism evidence="2 3">
    <name type="scientific">Tuber aestivum</name>
    <name type="common">summer truffle</name>
    <dbReference type="NCBI Taxonomy" id="59557"/>
    <lineage>
        <taxon>Eukaryota</taxon>
        <taxon>Fungi</taxon>
        <taxon>Dikarya</taxon>
        <taxon>Ascomycota</taxon>
        <taxon>Pezizomycotina</taxon>
        <taxon>Pezizomycetes</taxon>
        <taxon>Pezizales</taxon>
        <taxon>Tuberaceae</taxon>
        <taxon>Tuber</taxon>
    </lineage>
</organism>
<evidence type="ECO:0000259" key="1">
    <source>
        <dbReference type="Pfam" id="PF00583"/>
    </source>
</evidence>
<dbReference type="GO" id="GO:0016747">
    <property type="term" value="F:acyltransferase activity, transferring groups other than amino-acyl groups"/>
    <property type="evidence" value="ECO:0007669"/>
    <property type="project" value="InterPro"/>
</dbReference>
<name>A0A292Q5I3_9PEZI</name>
<dbReference type="Gene3D" id="3.40.630.30">
    <property type="match status" value="1"/>
</dbReference>
<keyword evidence="3" id="KW-1185">Reference proteome</keyword>
<feature type="domain" description="N-acetyltransferase" evidence="1">
    <location>
        <begin position="153"/>
        <end position="236"/>
    </location>
</feature>
<dbReference type="InterPro" id="IPR016181">
    <property type="entry name" value="Acyl_CoA_acyltransferase"/>
</dbReference>
<gene>
    <name evidence="2" type="ORF">GSTUAT00000860001</name>
</gene>
<dbReference type="AlphaFoldDB" id="A0A292Q5I3"/>
<dbReference type="SUPFAM" id="SSF55729">
    <property type="entry name" value="Acyl-CoA N-acyltransferases (Nat)"/>
    <property type="match status" value="1"/>
</dbReference>
<dbReference type="Proteomes" id="UP001412239">
    <property type="component" value="Unassembled WGS sequence"/>
</dbReference>